<evidence type="ECO:0000313" key="3">
    <source>
        <dbReference type="EMBL" id="SHG36200.1"/>
    </source>
</evidence>
<proteinExistence type="predicted"/>
<evidence type="ECO:0000259" key="2">
    <source>
        <dbReference type="Pfam" id="PF14237"/>
    </source>
</evidence>
<feature type="transmembrane region" description="Helical" evidence="1">
    <location>
        <begin position="160"/>
        <end position="180"/>
    </location>
</feature>
<keyword evidence="1" id="KW-1133">Transmembrane helix</keyword>
<sequence length="292" mass="32549">MADRSWFFASQGQQQGPVSEAQLRDLIATGRVTPETLVWTEGMANWQKAGDVPGLLAGGGPLAMPQPGGLPVSGGYGGGSLSIDFGIWDFIWRGLVLFVSLLFVIPVPWALLMYCRWIVSCVRIPQRPNLAFTGRAVDLMWFYALVVLFVAASWTQNQVLNLAVTISEFVLYWLLIKWFVANLSSDGQPLGLRFSGSFWGFLGWSLLAVLSVITIIGWAWVYVAQLRWMCRHIEGTRRGVAFNGTGLEFLWRAIVTALLSVFIIPLPWAYRWFARWLASQTTLVDRGTLANA</sequence>
<feature type="transmembrane region" description="Helical" evidence="1">
    <location>
        <begin position="249"/>
        <end position="270"/>
    </location>
</feature>
<keyword evidence="1" id="KW-0812">Transmembrane</keyword>
<feature type="transmembrane region" description="Helical" evidence="1">
    <location>
        <begin position="136"/>
        <end position="154"/>
    </location>
</feature>
<keyword evidence="1" id="KW-0472">Membrane</keyword>
<dbReference type="Proteomes" id="UP000190675">
    <property type="component" value="Chromosome I"/>
</dbReference>
<protein>
    <recommendedName>
        <fullName evidence="2">GYF domain-containing protein</fullName>
    </recommendedName>
</protein>
<dbReference type="OrthoDB" id="198456at2"/>
<feature type="transmembrane region" description="Helical" evidence="1">
    <location>
        <begin position="90"/>
        <end position="115"/>
    </location>
</feature>
<dbReference type="EMBL" id="LT670818">
    <property type="protein sequence ID" value="SHG36200.1"/>
    <property type="molecule type" value="Genomic_DNA"/>
</dbReference>
<dbReference type="AlphaFoldDB" id="A0A1M5J7I2"/>
<evidence type="ECO:0000313" key="4">
    <source>
        <dbReference type="Proteomes" id="UP000190675"/>
    </source>
</evidence>
<dbReference type="Pfam" id="PF14237">
    <property type="entry name" value="GYF_2"/>
    <property type="match status" value="1"/>
</dbReference>
<dbReference type="RefSeq" id="WP_079565861.1">
    <property type="nucleotide sequence ID" value="NZ_LT670818.1"/>
</dbReference>
<accession>A0A1M5J7I2</accession>
<feature type="transmembrane region" description="Helical" evidence="1">
    <location>
        <begin position="201"/>
        <end position="221"/>
    </location>
</feature>
<gene>
    <name evidence="3" type="ORF">SAMN05444169_2036</name>
</gene>
<evidence type="ECO:0000256" key="1">
    <source>
        <dbReference type="SAM" id="Phobius"/>
    </source>
</evidence>
<feature type="domain" description="GYF" evidence="2">
    <location>
        <begin position="6"/>
        <end position="55"/>
    </location>
</feature>
<dbReference type="InterPro" id="IPR025640">
    <property type="entry name" value="GYF_2"/>
</dbReference>
<organism evidence="3 4">
    <name type="scientific">Bradyrhizobium erythrophlei</name>
    <dbReference type="NCBI Taxonomy" id="1437360"/>
    <lineage>
        <taxon>Bacteria</taxon>
        <taxon>Pseudomonadati</taxon>
        <taxon>Pseudomonadota</taxon>
        <taxon>Alphaproteobacteria</taxon>
        <taxon>Hyphomicrobiales</taxon>
        <taxon>Nitrobacteraceae</taxon>
        <taxon>Bradyrhizobium</taxon>
    </lineage>
</organism>
<name>A0A1M5J7I2_9BRAD</name>
<reference evidence="3 4" key="1">
    <citation type="submission" date="2016-11" db="EMBL/GenBank/DDBJ databases">
        <authorList>
            <person name="Jaros S."/>
            <person name="Januszkiewicz K."/>
            <person name="Wedrychowicz H."/>
        </authorList>
    </citation>
    <scope>NUCLEOTIDE SEQUENCE [LARGE SCALE GENOMIC DNA]</scope>
    <source>
        <strain evidence="3 4">GAS242</strain>
    </source>
</reference>